<name>A0A9N8VIT7_9GLOM</name>
<dbReference type="Proteomes" id="UP000789759">
    <property type="component" value="Unassembled WGS sequence"/>
</dbReference>
<comment type="caution">
    <text evidence="2">The sequence shown here is derived from an EMBL/GenBank/DDBJ whole genome shotgun (WGS) entry which is preliminary data.</text>
</comment>
<keyword evidence="1" id="KW-1133">Transmembrane helix</keyword>
<organism evidence="2 3">
    <name type="scientific">Cetraspora pellucida</name>
    <dbReference type="NCBI Taxonomy" id="1433469"/>
    <lineage>
        <taxon>Eukaryota</taxon>
        <taxon>Fungi</taxon>
        <taxon>Fungi incertae sedis</taxon>
        <taxon>Mucoromycota</taxon>
        <taxon>Glomeromycotina</taxon>
        <taxon>Glomeromycetes</taxon>
        <taxon>Diversisporales</taxon>
        <taxon>Gigasporaceae</taxon>
        <taxon>Cetraspora</taxon>
    </lineage>
</organism>
<evidence type="ECO:0000313" key="3">
    <source>
        <dbReference type="Proteomes" id="UP000789759"/>
    </source>
</evidence>
<keyword evidence="3" id="KW-1185">Reference proteome</keyword>
<protein>
    <submittedName>
        <fullName evidence="2">2842_t:CDS:1</fullName>
    </submittedName>
</protein>
<reference evidence="2" key="1">
    <citation type="submission" date="2021-06" db="EMBL/GenBank/DDBJ databases">
        <authorList>
            <person name="Kallberg Y."/>
            <person name="Tangrot J."/>
            <person name="Rosling A."/>
        </authorList>
    </citation>
    <scope>NUCLEOTIDE SEQUENCE</scope>
    <source>
        <strain evidence="2">FL966</strain>
    </source>
</reference>
<sequence>MDSKALYKLIHGLTILAFLAFFGGNLYSLIQRVNVVTQSFSVEKKTALVPPALTFCISRQVVYNFTLELYGEVKATGDSPNGYISTYNNETEELKALTDIVYKCWIIKVPVDDMRFNYTRIFDNPGQFQPAAPIVLNVFDPLKQSNIFDEVNKFLLLDTDVNRAISFSRVESRSLNKTVTSDVKYNIIEVFRDNLTLTTPNNATSSIRIRPDSFNIEITADVVTIGPWEVIVNSFTLMSVLLGNYYALVGRGKYKPWGWISSILRYFPVEHMKEKGSELSIQEEGFKDDGNMNISEKTKEPSISEILKVYLDKFELAKYDE</sequence>
<evidence type="ECO:0000256" key="1">
    <source>
        <dbReference type="SAM" id="Phobius"/>
    </source>
</evidence>
<gene>
    <name evidence="2" type="ORF">CPELLU_LOCUS80</name>
</gene>
<keyword evidence="1" id="KW-0812">Transmembrane</keyword>
<keyword evidence="1" id="KW-0472">Membrane</keyword>
<dbReference type="AlphaFoldDB" id="A0A9N8VIT7"/>
<evidence type="ECO:0000313" key="2">
    <source>
        <dbReference type="EMBL" id="CAG8449907.1"/>
    </source>
</evidence>
<accession>A0A9N8VIT7</accession>
<dbReference type="EMBL" id="CAJVQA010000015">
    <property type="protein sequence ID" value="CAG8449907.1"/>
    <property type="molecule type" value="Genomic_DNA"/>
</dbReference>
<proteinExistence type="predicted"/>
<dbReference type="OrthoDB" id="2410210at2759"/>
<feature type="transmembrane region" description="Helical" evidence="1">
    <location>
        <begin position="12"/>
        <end position="30"/>
    </location>
</feature>